<organism evidence="8 9">
    <name type="scientific">Glycine soja</name>
    <name type="common">Wild soybean</name>
    <dbReference type="NCBI Taxonomy" id="3848"/>
    <lineage>
        <taxon>Eukaryota</taxon>
        <taxon>Viridiplantae</taxon>
        <taxon>Streptophyta</taxon>
        <taxon>Embryophyta</taxon>
        <taxon>Tracheophyta</taxon>
        <taxon>Spermatophyta</taxon>
        <taxon>Magnoliopsida</taxon>
        <taxon>eudicotyledons</taxon>
        <taxon>Gunneridae</taxon>
        <taxon>Pentapetalae</taxon>
        <taxon>rosids</taxon>
        <taxon>fabids</taxon>
        <taxon>Fabales</taxon>
        <taxon>Fabaceae</taxon>
        <taxon>Papilionoideae</taxon>
        <taxon>50 kb inversion clade</taxon>
        <taxon>NPAAA clade</taxon>
        <taxon>indigoferoid/millettioid clade</taxon>
        <taxon>Phaseoleae</taxon>
        <taxon>Glycine</taxon>
        <taxon>Glycine subgen. Soja</taxon>
    </lineage>
</organism>
<keyword evidence="8" id="KW-0808">Transferase</keyword>
<evidence type="ECO:0000313" key="8">
    <source>
        <dbReference type="EMBL" id="RZB92773.1"/>
    </source>
</evidence>
<evidence type="ECO:0000256" key="1">
    <source>
        <dbReference type="ARBA" id="ARBA00013267"/>
    </source>
</evidence>
<dbReference type="GO" id="GO:0032267">
    <property type="term" value="F:tRNA(Ile)-lysidine synthase activity"/>
    <property type="evidence" value="ECO:0007669"/>
    <property type="project" value="UniProtKB-EC"/>
</dbReference>
<dbReference type="InterPro" id="IPR014729">
    <property type="entry name" value="Rossmann-like_a/b/a_fold"/>
</dbReference>
<dbReference type="Proteomes" id="UP000289340">
    <property type="component" value="Chromosome 9"/>
</dbReference>
<comment type="catalytic activity">
    <reaction evidence="6">
        <text>cytidine(34) in tRNA(Ile2) + L-lysine + ATP = lysidine(34) in tRNA(Ile2) + AMP + diphosphate + H(+)</text>
        <dbReference type="Rhea" id="RHEA:43744"/>
        <dbReference type="Rhea" id="RHEA-COMP:10625"/>
        <dbReference type="Rhea" id="RHEA-COMP:10670"/>
        <dbReference type="ChEBI" id="CHEBI:15378"/>
        <dbReference type="ChEBI" id="CHEBI:30616"/>
        <dbReference type="ChEBI" id="CHEBI:32551"/>
        <dbReference type="ChEBI" id="CHEBI:33019"/>
        <dbReference type="ChEBI" id="CHEBI:82748"/>
        <dbReference type="ChEBI" id="CHEBI:83665"/>
        <dbReference type="ChEBI" id="CHEBI:456215"/>
        <dbReference type="EC" id="6.3.4.19"/>
    </reaction>
</comment>
<dbReference type="GO" id="GO:0016779">
    <property type="term" value="F:nucleotidyltransferase activity"/>
    <property type="evidence" value="ECO:0007669"/>
    <property type="project" value="UniProtKB-KW"/>
</dbReference>
<evidence type="ECO:0000256" key="5">
    <source>
        <dbReference type="ARBA" id="ARBA00022840"/>
    </source>
</evidence>
<dbReference type="Gene3D" id="3.40.50.620">
    <property type="entry name" value="HUPs"/>
    <property type="match status" value="1"/>
</dbReference>
<protein>
    <recommendedName>
        <fullName evidence="1">tRNA(Ile)-lysidine synthetase</fullName>
        <ecNumber evidence="1">6.3.4.19</ecNumber>
    </recommendedName>
</protein>
<dbReference type="AlphaFoldDB" id="A0A445J2Z9"/>
<dbReference type="InterPro" id="IPR012795">
    <property type="entry name" value="tRNA_Ile_lys_synt_N"/>
</dbReference>
<dbReference type="PANTHER" id="PTHR43033">
    <property type="entry name" value="TRNA(ILE)-LYSIDINE SYNTHASE-RELATED"/>
    <property type="match status" value="1"/>
</dbReference>
<evidence type="ECO:0000313" key="9">
    <source>
        <dbReference type="Proteomes" id="UP000289340"/>
    </source>
</evidence>
<keyword evidence="4" id="KW-0547">Nucleotide-binding</keyword>
<evidence type="ECO:0000259" key="7">
    <source>
        <dbReference type="Pfam" id="PF01171"/>
    </source>
</evidence>
<dbReference type="NCBIfam" id="TIGR02432">
    <property type="entry name" value="lysidine_TilS_N"/>
    <property type="match status" value="1"/>
</dbReference>
<proteinExistence type="inferred from homology"/>
<evidence type="ECO:0000256" key="6">
    <source>
        <dbReference type="ARBA" id="ARBA00048539"/>
    </source>
</evidence>
<dbReference type="CDD" id="cd01992">
    <property type="entry name" value="TilS_N"/>
    <property type="match status" value="1"/>
</dbReference>
<dbReference type="InterPro" id="IPR012094">
    <property type="entry name" value="tRNA_Ile_lys_synt"/>
</dbReference>
<dbReference type="GO" id="GO:0005524">
    <property type="term" value="F:ATP binding"/>
    <property type="evidence" value="ECO:0007669"/>
    <property type="project" value="UniProtKB-KW"/>
</dbReference>
<accession>A0A445J2Z9</accession>
<dbReference type="HAMAP" id="MF_01161">
    <property type="entry name" value="tRNA_Ile_lys_synt"/>
    <property type="match status" value="1"/>
</dbReference>
<dbReference type="EMBL" id="QZWG01000009">
    <property type="protein sequence ID" value="RZB92773.1"/>
    <property type="molecule type" value="Genomic_DNA"/>
</dbReference>
<keyword evidence="3" id="KW-0819">tRNA processing</keyword>
<keyword evidence="5" id="KW-0067">ATP-binding</keyword>
<dbReference type="SUPFAM" id="SSF52402">
    <property type="entry name" value="Adenine nucleotide alpha hydrolases-like"/>
    <property type="match status" value="1"/>
</dbReference>
<name>A0A445J2Z9_GLYSO</name>
<dbReference type="PANTHER" id="PTHR43033:SF5">
    <property type="entry name" value="TRNA(ILE)-LYSIDINE SYNTHETASE"/>
    <property type="match status" value="1"/>
</dbReference>
<sequence length="458" mass="50700">MMPLFVSALGVSGGPDSMALCVLTAGWKTAGADAVTSENGGFIDGLLAIIVDHGLRAESKEEANIVSHRVSKMGIRCEIACCDWPSGRPKQGQLQEAAREMRYQIFQEVCAQHRIGVLLIAHHADDQAELFILRLSRNSGVFGLAGMPFTSQIFATYKQSYREVQANQGIHVVRPLLEFSKEDMYKICQGGSENWVEDPTNQSPLYVRNRIRMVLNNLSSSTFKFELQALISACRITRTYVDQIGYSFIGDAVVIKDHGYAVIDLQILCPLKVEDICLMKFLSLVLQFVSQRQRQIRGNALKLLMDYIRTFPCKNSATAAGCYLCPDPGSRGFRVLVCCRSDDCALPSKIEYFESHSQGQGCWVANELGEIIEAEKSYANHLVLDASDVHFLDVNPELVLTEAKKLNIIGESTYNTVLALQKQETAHFRSKTEVISDSASKHGVTLLANHFSQGSSVT</sequence>
<evidence type="ECO:0000256" key="4">
    <source>
        <dbReference type="ARBA" id="ARBA00022741"/>
    </source>
</evidence>
<evidence type="ECO:0000256" key="3">
    <source>
        <dbReference type="ARBA" id="ARBA00022694"/>
    </source>
</evidence>
<dbReference type="GO" id="GO:0008033">
    <property type="term" value="P:tRNA processing"/>
    <property type="evidence" value="ECO:0007669"/>
    <property type="project" value="UniProtKB-KW"/>
</dbReference>
<keyword evidence="9" id="KW-1185">Reference proteome</keyword>
<comment type="caution">
    <text evidence="8">The sequence shown here is derived from an EMBL/GenBank/DDBJ whole genome shotgun (WGS) entry which is preliminary data.</text>
</comment>
<feature type="domain" description="tRNA(Ile)-lysidine/2-thiocytidine synthase N-terminal" evidence="7">
    <location>
        <begin position="8"/>
        <end position="212"/>
    </location>
</feature>
<keyword evidence="8" id="KW-0548">Nucleotidyltransferase</keyword>
<evidence type="ECO:0000256" key="2">
    <source>
        <dbReference type="ARBA" id="ARBA00022598"/>
    </source>
</evidence>
<dbReference type="EC" id="6.3.4.19" evidence="1"/>
<dbReference type="Pfam" id="PF01171">
    <property type="entry name" value="ATP_bind_3"/>
    <property type="match status" value="1"/>
</dbReference>
<dbReference type="InterPro" id="IPR011063">
    <property type="entry name" value="TilS/TtcA_N"/>
</dbReference>
<reference evidence="8 9" key="1">
    <citation type="submission" date="2018-09" db="EMBL/GenBank/DDBJ databases">
        <title>A high-quality reference genome of wild soybean provides a powerful tool to mine soybean genomes.</title>
        <authorList>
            <person name="Xie M."/>
            <person name="Chung C.Y.L."/>
            <person name="Li M.-W."/>
            <person name="Wong F.-L."/>
            <person name="Chan T.-F."/>
            <person name="Lam H.-M."/>
        </authorList>
    </citation>
    <scope>NUCLEOTIDE SEQUENCE [LARGE SCALE GENOMIC DNA]</scope>
    <source>
        <strain evidence="9">cv. W05</strain>
        <tissue evidence="8">Hypocotyl of etiolated seedlings</tissue>
    </source>
</reference>
<keyword evidence="2" id="KW-0436">Ligase</keyword>
<gene>
    <name evidence="8" type="ORF">D0Y65_024635</name>
</gene>